<name>A0A8T8K8W0_9EURY</name>
<dbReference type="HAMAP" id="MF_00498">
    <property type="entry name" value="UPF0179"/>
    <property type="match status" value="1"/>
</dbReference>
<dbReference type="InterPro" id="IPR005369">
    <property type="entry name" value="UPF0179"/>
</dbReference>
<dbReference type="PIRSF" id="PIRSF006595">
    <property type="entry name" value="UCP006595"/>
    <property type="match status" value="1"/>
</dbReference>
<reference evidence="3" key="1">
    <citation type="submission" date="2020-07" db="EMBL/GenBank/DDBJ databases">
        <title>Methanobacterium. sp. MethCan genome.</title>
        <authorList>
            <person name="Postec A."/>
            <person name="Quemeneur M."/>
        </authorList>
    </citation>
    <scope>NUCLEOTIDE SEQUENCE</scope>
    <source>
        <strain evidence="3">MethCAN</strain>
    </source>
</reference>
<dbReference type="Pfam" id="PF03684">
    <property type="entry name" value="UPF0179"/>
    <property type="match status" value="1"/>
</dbReference>
<dbReference type="PANTHER" id="PTHR40699:SF1">
    <property type="entry name" value="UPF0179 PROTEIN MJ1627"/>
    <property type="match status" value="1"/>
</dbReference>
<dbReference type="Proteomes" id="UP000681041">
    <property type="component" value="Chromosome"/>
</dbReference>
<protein>
    <recommendedName>
        <fullName evidence="2">UPF0179 protein HYG87_09675</fullName>
    </recommendedName>
</protein>
<evidence type="ECO:0000256" key="1">
    <source>
        <dbReference type="ARBA" id="ARBA00010824"/>
    </source>
</evidence>
<proteinExistence type="inferred from homology"/>
<dbReference type="EMBL" id="CP058560">
    <property type="protein sequence ID" value="QUH24005.1"/>
    <property type="molecule type" value="Genomic_DNA"/>
</dbReference>
<dbReference type="RefSeq" id="WP_211532962.1">
    <property type="nucleotide sequence ID" value="NZ_CP058560.1"/>
</dbReference>
<dbReference type="PANTHER" id="PTHR40699">
    <property type="entry name" value="UPF0179 PROTEIN MJ1627"/>
    <property type="match status" value="1"/>
</dbReference>
<dbReference type="KEGG" id="meme:HYG87_09675"/>
<dbReference type="AlphaFoldDB" id="A0A8T8K8W0"/>
<evidence type="ECO:0000256" key="2">
    <source>
        <dbReference type="HAMAP-Rule" id="MF_00498"/>
    </source>
</evidence>
<comment type="similarity">
    <text evidence="1 2">Belongs to the UPF0179 family.</text>
</comment>
<organism evidence="3 4">
    <name type="scientific">Methanobacterium alkalithermotolerans</name>
    <dbReference type="NCBI Taxonomy" id="2731220"/>
    <lineage>
        <taxon>Archaea</taxon>
        <taxon>Methanobacteriati</taxon>
        <taxon>Methanobacteriota</taxon>
        <taxon>Methanomada group</taxon>
        <taxon>Methanobacteria</taxon>
        <taxon>Methanobacteriales</taxon>
        <taxon>Methanobacteriaceae</taxon>
        <taxon>Methanobacterium</taxon>
    </lineage>
</organism>
<dbReference type="OrthoDB" id="24613at2157"/>
<gene>
    <name evidence="3" type="ORF">HYG87_09675</name>
</gene>
<sequence>MITLIGDKLAQKGLIFQYIGPAEECLKCRFKGTCTDSLEKGRMYIIKDVKNAQQKCNIHETNKVKVVEVEKAHIKSLVDTKSAFEGSIVSLNPPMCDEDCQMHELCFPEGLKVNDKCKIIKNLGKADKKCLKGYNLSKVLLKC</sequence>
<keyword evidence="4" id="KW-1185">Reference proteome</keyword>
<evidence type="ECO:0000313" key="4">
    <source>
        <dbReference type="Proteomes" id="UP000681041"/>
    </source>
</evidence>
<accession>A0A8T8K8W0</accession>
<evidence type="ECO:0000313" key="3">
    <source>
        <dbReference type="EMBL" id="QUH24005.1"/>
    </source>
</evidence>
<dbReference type="GeneID" id="64821034"/>